<name>A0A835AK33_9POAL</name>
<reference evidence="5" key="1">
    <citation type="submission" date="2020-07" db="EMBL/GenBank/DDBJ databases">
        <title>Genome sequence and genetic diversity analysis of an under-domesticated orphan crop, white fonio (Digitaria exilis).</title>
        <authorList>
            <person name="Bennetzen J.L."/>
            <person name="Chen S."/>
            <person name="Ma X."/>
            <person name="Wang X."/>
            <person name="Yssel A.E.J."/>
            <person name="Chaluvadi S.R."/>
            <person name="Johnson M."/>
            <person name="Gangashetty P."/>
            <person name="Hamidou F."/>
            <person name="Sanogo M.D."/>
            <person name="Zwaenepoel A."/>
            <person name="Wallace J."/>
            <person name="Van De Peer Y."/>
            <person name="Van Deynze A."/>
        </authorList>
    </citation>
    <scope>NUCLEOTIDE SEQUENCE</scope>
    <source>
        <tissue evidence="5">Leaves</tissue>
    </source>
</reference>
<dbReference type="Pfam" id="PF03492">
    <property type="entry name" value="Methyltransf_7"/>
    <property type="match status" value="2"/>
</dbReference>
<dbReference type="SUPFAM" id="SSF53335">
    <property type="entry name" value="S-adenosyl-L-methionine-dependent methyltransferases"/>
    <property type="match status" value="1"/>
</dbReference>
<gene>
    <name evidence="5" type="ORF">HU200_060027</name>
</gene>
<evidence type="ECO:0000313" key="6">
    <source>
        <dbReference type="Proteomes" id="UP000636709"/>
    </source>
</evidence>
<organism evidence="5 6">
    <name type="scientific">Digitaria exilis</name>
    <dbReference type="NCBI Taxonomy" id="1010633"/>
    <lineage>
        <taxon>Eukaryota</taxon>
        <taxon>Viridiplantae</taxon>
        <taxon>Streptophyta</taxon>
        <taxon>Embryophyta</taxon>
        <taxon>Tracheophyta</taxon>
        <taxon>Spermatophyta</taxon>
        <taxon>Magnoliopsida</taxon>
        <taxon>Liliopsida</taxon>
        <taxon>Poales</taxon>
        <taxon>Poaceae</taxon>
        <taxon>PACMAD clade</taxon>
        <taxon>Panicoideae</taxon>
        <taxon>Panicodae</taxon>
        <taxon>Paniceae</taxon>
        <taxon>Anthephorinae</taxon>
        <taxon>Digitaria</taxon>
    </lineage>
</organism>
<evidence type="ECO:0000256" key="2">
    <source>
        <dbReference type="ARBA" id="ARBA00022723"/>
    </source>
</evidence>
<evidence type="ECO:0000256" key="4">
    <source>
        <dbReference type="SAM" id="MobiDB-lite"/>
    </source>
</evidence>
<dbReference type="EMBL" id="JACEFO010002497">
    <property type="protein sequence ID" value="KAF8657466.1"/>
    <property type="molecule type" value="Genomic_DNA"/>
</dbReference>
<feature type="region of interest" description="Disordered" evidence="4">
    <location>
        <begin position="114"/>
        <end position="135"/>
    </location>
</feature>
<dbReference type="Proteomes" id="UP000636709">
    <property type="component" value="Unassembled WGS sequence"/>
</dbReference>
<evidence type="ECO:0000256" key="1">
    <source>
        <dbReference type="ARBA" id="ARBA00008908"/>
    </source>
</evidence>
<keyword evidence="2" id="KW-0479">Metal-binding</keyword>
<proteinExistence type="inferred from homology"/>
<dbReference type="OrthoDB" id="649586at2759"/>
<dbReference type="Gene3D" id="1.10.1200.270">
    <property type="entry name" value="Methyltransferase, alpha-helical capping domain"/>
    <property type="match status" value="1"/>
</dbReference>
<dbReference type="InterPro" id="IPR005299">
    <property type="entry name" value="MeTrfase_7"/>
</dbReference>
<dbReference type="InterPro" id="IPR042086">
    <property type="entry name" value="MeTrfase_capping"/>
</dbReference>
<comment type="similarity">
    <text evidence="1">Belongs to the methyltransferase superfamily. Type-7 methyltransferase family. SABATH subfamily.</text>
</comment>
<dbReference type="InterPro" id="IPR029063">
    <property type="entry name" value="SAM-dependent_MTases_sf"/>
</dbReference>
<dbReference type="Gene3D" id="3.40.50.150">
    <property type="entry name" value="Vaccinia Virus protein VP39"/>
    <property type="match status" value="1"/>
</dbReference>
<dbReference type="GO" id="GO:0008168">
    <property type="term" value="F:methyltransferase activity"/>
    <property type="evidence" value="ECO:0007669"/>
    <property type="project" value="InterPro"/>
</dbReference>
<keyword evidence="6" id="KW-1185">Reference proteome</keyword>
<comment type="caution">
    <text evidence="5">The sequence shown here is derived from an EMBL/GenBank/DDBJ whole genome shotgun (WGS) entry which is preliminary data.</text>
</comment>
<dbReference type="PANTHER" id="PTHR31009">
    <property type="entry name" value="S-ADENOSYL-L-METHIONINE:CARBOXYL METHYLTRANSFERASE FAMILY PROTEIN"/>
    <property type="match status" value="1"/>
</dbReference>
<dbReference type="AlphaFoldDB" id="A0A835AK33"/>
<protein>
    <submittedName>
        <fullName evidence="5">Uncharacterized protein</fullName>
    </submittedName>
</protein>
<keyword evidence="3" id="KW-0460">Magnesium</keyword>
<evidence type="ECO:0000256" key="3">
    <source>
        <dbReference type="ARBA" id="ARBA00022842"/>
    </source>
</evidence>
<accession>A0A835AK33</accession>
<sequence length="285" mass="31618">MEPQRTVRMNPGEGEASYARNSTFQIRMKPMIEEAVTELCCDSTNLPKSMMIADLGCSCGPSALTLISVAVDAIHRRCLQLQQAPPELGLLLNDLPSNDFNTAVKHLVAFQQKQNVDKSERGSSPGARDGSWGKNGNFLDRNTIPSSCFGIYPTNMGVRGPILDNMVSRGVLDQERLKTFYIPLYAPYEKEVKEIIEEQGSFSINKLQVHDSMAGVNKALISPKMIAYGLRAGIEPIIVDHFGLSGEIMDEFIRTAEQHMSPEFLEKELVKNPRIFLAISLARKS</sequence>
<evidence type="ECO:0000313" key="5">
    <source>
        <dbReference type="EMBL" id="KAF8657466.1"/>
    </source>
</evidence>
<dbReference type="GO" id="GO:0046872">
    <property type="term" value="F:metal ion binding"/>
    <property type="evidence" value="ECO:0007669"/>
    <property type="project" value="UniProtKB-KW"/>
</dbReference>